<proteinExistence type="predicted"/>
<dbReference type="Proteomes" id="UP001163823">
    <property type="component" value="Chromosome 5"/>
</dbReference>
<sequence length="326" mass="36609">MGRIPVRFQRVAAAFDADVARVRLCESSGSEHSPESSTDLSDLVKSFMEKNYRDEVEDVGTNNYEKEGENHEEDSAERDEWSGSDKKEKLQTLFGLVSYVNDQADEDENDQNVKEKIRAEVEIAYGIVGDMSSQGFKRRLMTHLRERGLDAGLCKSKWEKTGRFPAGDYEYVDVNFSGKRYIVEVSLALEFEIARPTTQYSSLLDVFPMIFVGKVALLKQVVRLMCNAIKESMKSADLYVPPWRRNSYMQAKWFSSYKRTINEVSTRSKATGLSADAFSAKRSVGFDFEALPAKAYNCRDAYGSKNGFKVGLLTAALGASGIGMQL</sequence>
<dbReference type="InterPro" id="IPR006502">
    <property type="entry name" value="PDDEXK-like"/>
</dbReference>
<feature type="region of interest" description="Disordered" evidence="1">
    <location>
        <begin position="54"/>
        <end position="86"/>
    </location>
</feature>
<keyword evidence="3" id="KW-1185">Reference proteome</keyword>
<dbReference type="AlphaFoldDB" id="A0AAD7M2D5"/>
<dbReference type="EMBL" id="JARAOO010000005">
    <property type="protein sequence ID" value="KAJ7967771.1"/>
    <property type="molecule type" value="Genomic_DNA"/>
</dbReference>
<evidence type="ECO:0000313" key="2">
    <source>
        <dbReference type="EMBL" id="KAJ7967771.1"/>
    </source>
</evidence>
<reference evidence="2" key="1">
    <citation type="journal article" date="2023" name="Science">
        <title>Elucidation of the pathway for biosynthesis of saponin adjuvants from the soapbark tree.</title>
        <authorList>
            <person name="Reed J."/>
            <person name="Orme A."/>
            <person name="El-Demerdash A."/>
            <person name="Owen C."/>
            <person name="Martin L.B.B."/>
            <person name="Misra R.C."/>
            <person name="Kikuchi S."/>
            <person name="Rejzek M."/>
            <person name="Martin A.C."/>
            <person name="Harkess A."/>
            <person name="Leebens-Mack J."/>
            <person name="Louveau T."/>
            <person name="Stephenson M.J."/>
            <person name="Osbourn A."/>
        </authorList>
    </citation>
    <scope>NUCLEOTIDE SEQUENCE</scope>
    <source>
        <strain evidence="2">S10</strain>
    </source>
</reference>
<dbReference type="PANTHER" id="PTHR31579">
    <property type="entry name" value="OS03G0796600 PROTEIN"/>
    <property type="match status" value="1"/>
</dbReference>
<evidence type="ECO:0000256" key="1">
    <source>
        <dbReference type="SAM" id="MobiDB-lite"/>
    </source>
</evidence>
<gene>
    <name evidence="2" type="ORF">O6P43_011988</name>
</gene>
<name>A0AAD7M2D5_QUISA</name>
<protein>
    <submittedName>
        <fullName evidence="2">DUF506 family protein</fullName>
    </submittedName>
</protein>
<dbReference type="KEGG" id="qsa:O6P43_011988"/>
<dbReference type="NCBIfam" id="TIGR01615">
    <property type="entry name" value="A_thal_3542"/>
    <property type="match status" value="1"/>
</dbReference>
<accession>A0AAD7M2D5</accession>
<evidence type="ECO:0000313" key="3">
    <source>
        <dbReference type="Proteomes" id="UP001163823"/>
    </source>
</evidence>
<dbReference type="Pfam" id="PF04720">
    <property type="entry name" value="PDDEXK_6"/>
    <property type="match status" value="1"/>
</dbReference>
<comment type="caution">
    <text evidence="2">The sequence shown here is derived from an EMBL/GenBank/DDBJ whole genome shotgun (WGS) entry which is preliminary data.</text>
</comment>
<organism evidence="2 3">
    <name type="scientific">Quillaja saponaria</name>
    <name type="common">Soap bark tree</name>
    <dbReference type="NCBI Taxonomy" id="32244"/>
    <lineage>
        <taxon>Eukaryota</taxon>
        <taxon>Viridiplantae</taxon>
        <taxon>Streptophyta</taxon>
        <taxon>Embryophyta</taxon>
        <taxon>Tracheophyta</taxon>
        <taxon>Spermatophyta</taxon>
        <taxon>Magnoliopsida</taxon>
        <taxon>eudicotyledons</taxon>
        <taxon>Gunneridae</taxon>
        <taxon>Pentapetalae</taxon>
        <taxon>rosids</taxon>
        <taxon>fabids</taxon>
        <taxon>Fabales</taxon>
        <taxon>Quillajaceae</taxon>
        <taxon>Quillaja</taxon>
    </lineage>
</organism>
<dbReference type="PANTHER" id="PTHR31579:SF42">
    <property type="entry name" value="DUF506 FAMILY PROTEIN (DUF506)"/>
    <property type="match status" value="1"/>
</dbReference>